<dbReference type="SUPFAM" id="SSF55060">
    <property type="entry name" value="GHMP Kinase, C-terminal domain"/>
    <property type="match status" value="1"/>
</dbReference>
<evidence type="ECO:0000313" key="9">
    <source>
        <dbReference type="EMBL" id="KRM51893.1"/>
    </source>
</evidence>
<evidence type="ECO:0000259" key="8">
    <source>
        <dbReference type="Pfam" id="PF08544"/>
    </source>
</evidence>
<dbReference type="Pfam" id="PF08544">
    <property type="entry name" value="GHMP_kinases_C"/>
    <property type="match status" value="1"/>
</dbReference>
<dbReference type="AlphaFoldDB" id="A0A0R1ZC71"/>
<dbReference type="GO" id="GO:0005524">
    <property type="term" value="F:ATP binding"/>
    <property type="evidence" value="ECO:0007669"/>
    <property type="project" value="UniProtKB-KW"/>
</dbReference>
<dbReference type="EC" id="2.7.4.2" evidence="2"/>
<dbReference type="SUPFAM" id="SSF54211">
    <property type="entry name" value="Ribosomal protein S5 domain 2-like"/>
    <property type="match status" value="1"/>
</dbReference>
<dbReference type="InterPro" id="IPR020568">
    <property type="entry name" value="Ribosomal_Su5_D2-typ_SF"/>
</dbReference>
<feature type="domain" description="GHMP kinase N-terminal" evidence="7">
    <location>
        <begin position="79"/>
        <end position="171"/>
    </location>
</feature>
<keyword evidence="5 9" id="KW-0418">Kinase</keyword>
<comment type="pathway">
    <text evidence="1">Isoprenoid biosynthesis; isopentenyl diphosphate biosynthesis via mevalonate pathway; isopentenyl diphosphate from (R)-mevalonate: step 2/3.</text>
</comment>
<evidence type="ECO:0000256" key="3">
    <source>
        <dbReference type="ARBA" id="ARBA00022679"/>
    </source>
</evidence>
<keyword evidence="3" id="KW-0808">Transferase</keyword>
<evidence type="ECO:0000259" key="7">
    <source>
        <dbReference type="Pfam" id="PF00288"/>
    </source>
</evidence>
<dbReference type="Gene3D" id="3.30.230.10">
    <property type="match status" value="1"/>
</dbReference>
<proteinExistence type="predicted"/>
<keyword evidence="4" id="KW-0547">Nucleotide-binding</keyword>
<dbReference type="STRING" id="1423820.FC64_GL001086"/>
<comment type="caution">
    <text evidence="9">The sequence shown here is derived from an EMBL/GenBank/DDBJ whole genome shotgun (WGS) entry which is preliminary data.</text>
</comment>
<dbReference type="Gene3D" id="3.30.70.890">
    <property type="entry name" value="GHMP kinase, C-terminal domain"/>
    <property type="match status" value="1"/>
</dbReference>
<dbReference type="NCBIfam" id="TIGR01220">
    <property type="entry name" value="Pmev_kin_Gr_pos"/>
    <property type="match status" value="1"/>
</dbReference>
<feature type="domain" description="GHMP kinase C-terminal" evidence="8">
    <location>
        <begin position="256"/>
        <end position="338"/>
    </location>
</feature>
<dbReference type="InterPro" id="IPR014721">
    <property type="entry name" value="Ribsml_uS5_D2-typ_fold_subgr"/>
</dbReference>
<evidence type="ECO:0000256" key="4">
    <source>
        <dbReference type="ARBA" id="ARBA00022741"/>
    </source>
</evidence>
<evidence type="ECO:0000256" key="1">
    <source>
        <dbReference type="ARBA" id="ARBA00005017"/>
    </source>
</evidence>
<dbReference type="InterPro" id="IPR035102">
    <property type="entry name" value="Phosphomevalonate_kinase"/>
</dbReference>
<keyword evidence="10" id="KW-1185">Reference proteome</keyword>
<dbReference type="InterPro" id="IPR006204">
    <property type="entry name" value="GHMP_kinase_N_dom"/>
</dbReference>
<dbReference type="RefSeq" id="WP_057906930.1">
    <property type="nucleotide sequence ID" value="NZ_AYYZ01000029.1"/>
</dbReference>
<dbReference type="Proteomes" id="UP000051291">
    <property type="component" value="Unassembled WGS sequence"/>
</dbReference>
<protein>
    <recommendedName>
        <fullName evidence="2">phosphomevalonate kinase</fullName>
        <ecNumber evidence="2">2.7.4.2</ecNumber>
    </recommendedName>
</protein>
<dbReference type="InterPro" id="IPR036554">
    <property type="entry name" value="GHMP_kinase_C_sf"/>
</dbReference>
<name>A0A0R1ZC71_9LACO</name>
<dbReference type="PANTHER" id="PTHR31814:SF2">
    <property type="entry name" value="PHOSPHOMEVALONATE KINASE"/>
    <property type="match status" value="1"/>
</dbReference>
<dbReference type="InterPro" id="IPR013750">
    <property type="entry name" value="GHMP_kinase_C_dom"/>
</dbReference>
<gene>
    <name evidence="9" type="ORF">FC64_GL001086</name>
</gene>
<evidence type="ECO:0000313" key="10">
    <source>
        <dbReference type="Proteomes" id="UP000051291"/>
    </source>
</evidence>
<dbReference type="UniPathway" id="UPA00057">
    <property type="reaction ID" value="UER00099"/>
</dbReference>
<dbReference type="PANTHER" id="PTHR31814">
    <property type="match status" value="1"/>
</dbReference>
<evidence type="ECO:0000256" key="5">
    <source>
        <dbReference type="ARBA" id="ARBA00022777"/>
    </source>
</evidence>
<organism evidence="9 10">
    <name type="scientific">Ligilactobacillus araffinosus DSM 20653</name>
    <dbReference type="NCBI Taxonomy" id="1423820"/>
    <lineage>
        <taxon>Bacteria</taxon>
        <taxon>Bacillati</taxon>
        <taxon>Bacillota</taxon>
        <taxon>Bacilli</taxon>
        <taxon>Lactobacillales</taxon>
        <taxon>Lactobacillaceae</taxon>
        <taxon>Ligilactobacillus</taxon>
    </lineage>
</organism>
<dbReference type="GO" id="GO:0004631">
    <property type="term" value="F:phosphomevalonate kinase activity"/>
    <property type="evidence" value="ECO:0007669"/>
    <property type="project" value="UniProtKB-EC"/>
</dbReference>
<keyword evidence="6" id="KW-0067">ATP-binding</keyword>
<evidence type="ECO:0000256" key="6">
    <source>
        <dbReference type="ARBA" id="ARBA00022840"/>
    </source>
</evidence>
<dbReference type="GO" id="GO:0019287">
    <property type="term" value="P:isopentenyl diphosphate biosynthetic process, mevalonate pathway"/>
    <property type="evidence" value="ECO:0007669"/>
    <property type="project" value="UniProtKB-UniPathway"/>
</dbReference>
<dbReference type="EMBL" id="AYYZ01000029">
    <property type="protein sequence ID" value="KRM51893.1"/>
    <property type="molecule type" value="Genomic_DNA"/>
</dbReference>
<evidence type="ECO:0000256" key="2">
    <source>
        <dbReference type="ARBA" id="ARBA00012958"/>
    </source>
</evidence>
<dbReference type="Pfam" id="PF00288">
    <property type="entry name" value="GHMP_kinases_N"/>
    <property type="match status" value="1"/>
</dbReference>
<dbReference type="InterPro" id="IPR005917">
    <property type="entry name" value="Pmev_kinase_bact"/>
</dbReference>
<dbReference type="PRINTS" id="PR00959">
    <property type="entry name" value="MEVGALKINASE"/>
</dbReference>
<reference evidence="9 10" key="1">
    <citation type="journal article" date="2015" name="Genome Announc.">
        <title>Expanding the biotechnology potential of lactobacilli through comparative genomics of 213 strains and associated genera.</title>
        <authorList>
            <person name="Sun Z."/>
            <person name="Harris H.M."/>
            <person name="McCann A."/>
            <person name="Guo C."/>
            <person name="Argimon S."/>
            <person name="Zhang W."/>
            <person name="Yang X."/>
            <person name="Jeffery I.B."/>
            <person name="Cooney J.C."/>
            <person name="Kagawa T.F."/>
            <person name="Liu W."/>
            <person name="Song Y."/>
            <person name="Salvetti E."/>
            <person name="Wrobel A."/>
            <person name="Rasinkangas P."/>
            <person name="Parkhill J."/>
            <person name="Rea M.C."/>
            <person name="O'Sullivan O."/>
            <person name="Ritari J."/>
            <person name="Douillard F.P."/>
            <person name="Paul Ross R."/>
            <person name="Yang R."/>
            <person name="Briner A.E."/>
            <person name="Felis G.E."/>
            <person name="de Vos W.M."/>
            <person name="Barrangou R."/>
            <person name="Klaenhammer T.R."/>
            <person name="Caufield P.W."/>
            <person name="Cui Y."/>
            <person name="Zhang H."/>
            <person name="O'Toole P.W."/>
        </authorList>
    </citation>
    <scope>NUCLEOTIDE SEQUENCE [LARGE SCALE GENOMIC DNA]</scope>
    <source>
        <strain evidence="9 10">DSM 20653</strain>
    </source>
</reference>
<accession>A0A0R1ZC71</accession>
<sequence length="354" mass="39310">MVNVKVPGKLYLAGEYAVVEPGTPAVITAVDRFVHLKITSATATGTIYSHQYQTMPVKWHRTAHRQIQLEDDVHLEFVLEAIRLTERYVEESGRQLQFFNLEIGSALDSDDGKKFGLGSSAAVTVGVVKAIAVFYHLNLTALEIYKIAALAHYNVQGNGSLGDIAASAFTGWIAYYSPDRNWLLNQPQKPLKPLIETYWPELKIQRLPVPASTALIVGWTGAPASTKHLVTEVKRRSHLKYDTFVTQSAQCVEDLIHAIKNDDFEKMTAAITRNRKLLNELSKISHVELETPRLKKLINLVVCFGGSGKMSGAGGGDCGIGFVKHGSNYQQIFEQWRQAQILPLQLSTYTSNEE</sequence>
<dbReference type="PATRIC" id="fig|1423820.4.peg.1111"/>